<protein>
    <recommendedName>
        <fullName evidence="5">ditrans,polycis-polyprenyl diphosphate synthase [(2E,6E)-farnesyldiphosphate specific]</fullName>
        <ecNumber evidence="5">2.5.1.87</ecNumber>
    </recommendedName>
</protein>
<evidence type="ECO:0000256" key="12">
    <source>
        <dbReference type="ARBA" id="ARBA00047353"/>
    </source>
</evidence>
<accession>A0AAD9QBE3</accession>
<keyword evidence="10 13" id="KW-1133">Transmembrane helix</keyword>
<keyword evidence="15" id="KW-1185">Reference proteome</keyword>
<name>A0AAD9QBE3_ACRCE</name>
<evidence type="ECO:0000256" key="8">
    <source>
        <dbReference type="ARBA" id="ARBA00022824"/>
    </source>
</evidence>
<comment type="caution">
    <text evidence="14">The sequence shown here is derived from an EMBL/GenBank/DDBJ whole genome shotgun (WGS) entry which is preliminary data.</text>
</comment>
<dbReference type="EC" id="2.5.1.87" evidence="5"/>
<comment type="subcellular location">
    <subcellularLocation>
        <location evidence="2">Endoplasmic reticulum membrane</location>
    </subcellularLocation>
</comment>
<evidence type="ECO:0000256" key="5">
    <source>
        <dbReference type="ARBA" id="ARBA00012596"/>
    </source>
</evidence>
<keyword evidence="11 13" id="KW-0472">Membrane</keyword>
<evidence type="ECO:0000313" key="14">
    <source>
        <dbReference type="EMBL" id="KAK2558118.1"/>
    </source>
</evidence>
<keyword evidence="7 13" id="KW-0812">Transmembrane</keyword>
<keyword evidence="9" id="KW-0460">Magnesium</keyword>
<keyword evidence="6" id="KW-0808">Transferase</keyword>
<comment type="pathway">
    <text evidence="3">Protein modification; protein glycosylation.</text>
</comment>
<comment type="similarity">
    <text evidence="4">Belongs to the UPP synthase family.</text>
</comment>
<dbReference type="GO" id="GO:1904423">
    <property type="term" value="C:dehydrodolichyl diphosphate synthase complex"/>
    <property type="evidence" value="ECO:0007669"/>
    <property type="project" value="InterPro"/>
</dbReference>
<evidence type="ECO:0000256" key="10">
    <source>
        <dbReference type="ARBA" id="ARBA00022989"/>
    </source>
</evidence>
<dbReference type="AlphaFoldDB" id="A0AAD9QBE3"/>
<keyword evidence="8" id="KW-0256">Endoplasmic reticulum</keyword>
<comment type="cofactor">
    <cofactor evidence="1">
        <name>Mg(2+)</name>
        <dbReference type="ChEBI" id="CHEBI:18420"/>
    </cofactor>
</comment>
<dbReference type="InterPro" id="IPR038887">
    <property type="entry name" value="Nus1/NgBR"/>
</dbReference>
<evidence type="ECO:0000256" key="7">
    <source>
        <dbReference type="ARBA" id="ARBA00022692"/>
    </source>
</evidence>
<comment type="catalytic activity">
    <reaction evidence="12">
        <text>n isopentenyl diphosphate + (2E,6E)-farnesyl diphosphate = a di-trans,poly-cis-polyprenyl diphosphate + n diphosphate</text>
        <dbReference type="Rhea" id="RHEA:53008"/>
        <dbReference type="Rhea" id="RHEA-COMP:19494"/>
        <dbReference type="ChEBI" id="CHEBI:33019"/>
        <dbReference type="ChEBI" id="CHEBI:128769"/>
        <dbReference type="ChEBI" id="CHEBI:136960"/>
        <dbReference type="ChEBI" id="CHEBI:175763"/>
        <dbReference type="EC" id="2.5.1.87"/>
    </reaction>
</comment>
<dbReference type="EMBL" id="JARQWQ010000046">
    <property type="protein sequence ID" value="KAK2558118.1"/>
    <property type="molecule type" value="Genomic_DNA"/>
</dbReference>
<evidence type="ECO:0000256" key="13">
    <source>
        <dbReference type="SAM" id="Phobius"/>
    </source>
</evidence>
<dbReference type="Proteomes" id="UP001249851">
    <property type="component" value="Unassembled WGS sequence"/>
</dbReference>
<evidence type="ECO:0000313" key="15">
    <source>
        <dbReference type="Proteomes" id="UP001249851"/>
    </source>
</evidence>
<proteinExistence type="inferred from homology"/>
<evidence type="ECO:0000256" key="2">
    <source>
        <dbReference type="ARBA" id="ARBA00004586"/>
    </source>
</evidence>
<dbReference type="SUPFAM" id="SSF64005">
    <property type="entry name" value="Undecaprenyl diphosphate synthase"/>
    <property type="match status" value="1"/>
</dbReference>
<feature type="transmembrane region" description="Helical" evidence="13">
    <location>
        <begin position="6"/>
        <end position="25"/>
    </location>
</feature>
<evidence type="ECO:0000256" key="4">
    <source>
        <dbReference type="ARBA" id="ARBA00005432"/>
    </source>
</evidence>
<dbReference type="PANTHER" id="PTHR21528:SF0">
    <property type="entry name" value="DEHYDRODOLICHYL DIPHOSPHATE SYNTHASE COMPLEX SUBUNIT NUS1"/>
    <property type="match status" value="1"/>
</dbReference>
<evidence type="ECO:0000256" key="1">
    <source>
        <dbReference type="ARBA" id="ARBA00001946"/>
    </source>
</evidence>
<reference evidence="14" key="1">
    <citation type="journal article" date="2023" name="G3 (Bethesda)">
        <title>Whole genome assembly and annotation of the endangered Caribbean coral Acropora cervicornis.</title>
        <authorList>
            <person name="Selwyn J.D."/>
            <person name="Vollmer S.V."/>
        </authorList>
    </citation>
    <scope>NUCLEOTIDE SEQUENCE</scope>
    <source>
        <strain evidence="14">K2</strain>
    </source>
</reference>
<dbReference type="InterPro" id="IPR036424">
    <property type="entry name" value="UPP_synth-like_sf"/>
</dbReference>
<evidence type="ECO:0000256" key="11">
    <source>
        <dbReference type="ARBA" id="ARBA00023136"/>
    </source>
</evidence>
<sequence>MWVFKIFLGIIYLILYLKSVTVFLFQGARRFYFSVVSQPYSHEKIREDSKDLTKLPRHISFVVLESHVSFADIAQLVVWSMAVGIPHISVYDREGVLKRKTAALSSEIIQKQKDNYEEESSKYTFVLRTRDVTFDNESLGKLLTTLAYSYPRISRVRLRKAQGH</sequence>
<evidence type="ECO:0000256" key="3">
    <source>
        <dbReference type="ARBA" id="ARBA00004922"/>
    </source>
</evidence>
<evidence type="ECO:0000256" key="9">
    <source>
        <dbReference type="ARBA" id="ARBA00022842"/>
    </source>
</evidence>
<reference evidence="14" key="2">
    <citation type="journal article" date="2023" name="Science">
        <title>Genomic signatures of disease resistance in endangered staghorn corals.</title>
        <authorList>
            <person name="Vollmer S.V."/>
            <person name="Selwyn J.D."/>
            <person name="Despard B.A."/>
            <person name="Roesel C.L."/>
        </authorList>
    </citation>
    <scope>NUCLEOTIDE SEQUENCE</scope>
    <source>
        <strain evidence="14">K2</strain>
    </source>
</reference>
<dbReference type="GO" id="GO:0045547">
    <property type="term" value="F:ditrans,polycis-polyprenyl diphosphate synthase [(2E,6E)-farnesyl diphosphate specific] activity"/>
    <property type="evidence" value="ECO:0007669"/>
    <property type="project" value="UniProtKB-EC"/>
</dbReference>
<evidence type="ECO:0000256" key="6">
    <source>
        <dbReference type="ARBA" id="ARBA00022679"/>
    </source>
</evidence>
<dbReference type="PANTHER" id="PTHR21528">
    <property type="entry name" value="DEHYDRODOLICHYL DIPHOSPHATE SYNTHASE COMPLEX SUBUNIT NUS1"/>
    <property type="match status" value="1"/>
</dbReference>
<organism evidence="14 15">
    <name type="scientific">Acropora cervicornis</name>
    <name type="common">Staghorn coral</name>
    <dbReference type="NCBI Taxonomy" id="6130"/>
    <lineage>
        <taxon>Eukaryota</taxon>
        <taxon>Metazoa</taxon>
        <taxon>Cnidaria</taxon>
        <taxon>Anthozoa</taxon>
        <taxon>Hexacorallia</taxon>
        <taxon>Scleractinia</taxon>
        <taxon>Astrocoeniina</taxon>
        <taxon>Acroporidae</taxon>
        <taxon>Acropora</taxon>
    </lineage>
</organism>
<gene>
    <name evidence="14" type="ORF">P5673_019699</name>
</gene>
<dbReference type="GO" id="GO:0005789">
    <property type="term" value="C:endoplasmic reticulum membrane"/>
    <property type="evidence" value="ECO:0007669"/>
    <property type="project" value="UniProtKB-SubCell"/>
</dbReference>